<organism evidence="5 6">
    <name type="scientific">Cymbomonas tetramitiformis</name>
    <dbReference type="NCBI Taxonomy" id="36881"/>
    <lineage>
        <taxon>Eukaryota</taxon>
        <taxon>Viridiplantae</taxon>
        <taxon>Chlorophyta</taxon>
        <taxon>Pyramimonadophyceae</taxon>
        <taxon>Pyramimonadales</taxon>
        <taxon>Pyramimonadaceae</taxon>
        <taxon>Cymbomonas</taxon>
    </lineage>
</organism>
<dbReference type="SMART" id="SM00360">
    <property type="entry name" value="RRM"/>
    <property type="match status" value="2"/>
</dbReference>
<evidence type="ECO:0000259" key="4">
    <source>
        <dbReference type="PROSITE" id="PS50102"/>
    </source>
</evidence>
<feature type="region of interest" description="Disordered" evidence="3">
    <location>
        <begin position="165"/>
        <end position="190"/>
    </location>
</feature>
<name>A0AAE0F0J8_9CHLO</name>
<dbReference type="InterPro" id="IPR000504">
    <property type="entry name" value="RRM_dom"/>
</dbReference>
<evidence type="ECO:0000313" key="6">
    <source>
        <dbReference type="Proteomes" id="UP001190700"/>
    </source>
</evidence>
<comment type="caution">
    <text evidence="5">The sequence shown here is derived from an EMBL/GenBank/DDBJ whole genome shotgun (WGS) entry which is preliminary data.</text>
</comment>
<dbReference type="PROSITE" id="PS50102">
    <property type="entry name" value="RRM"/>
    <property type="match status" value="2"/>
</dbReference>
<dbReference type="InterPro" id="IPR050907">
    <property type="entry name" value="SRSF"/>
</dbReference>
<protein>
    <recommendedName>
        <fullName evidence="4">RRM domain-containing protein</fullName>
    </recommendedName>
</protein>
<keyword evidence="2" id="KW-0694">RNA-binding</keyword>
<keyword evidence="1" id="KW-0507">mRNA processing</keyword>
<reference evidence="5 6" key="1">
    <citation type="journal article" date="2015" name="Genome Biol. Evol.">
        <title>Comparative Genomics of a Bacterivorous Green Alga Reveals Evolutionary Causalities and Consequences of Phago-Mixotrophic Mode of Nutrition.</title>
        <authorList>
            <person name="Burns J.A."/>
            <person name="Paasch A."/>
            <person name="Narechania A."/>
            <person name="Kim E."/>
        </authorList>
    </citation>
    <scope>NUCLEOTIDE SEQUENCE [LARGE SCALE GENOMIC DNA]</scope>
    <source>
        <strain evidence="5 6">PLY_AMNH</strain>
    </source>
</reference>
<evidence type="ECO:0000313" key="5">
    <source>
        <dbReference type="EMBL" id="KAK3246982.1"/>
    </source>
</evidence>
<feature type="compositionally biased region" description="Basic and acidic residues" evidence="3">
    <location>
        <begin position="165"/>
        <end position="176"/>
    </location>
</feature>
<dbReference type="GO" id="GO:0003723">
    <property type="term" value="F:RNA binding"/>
    <property type="evidence" value="ECO:0007669"/>
    <property type="project" value="UniProtKB-UniRule"/>
</dbReference>
<keyword evidence="6" id="KW-1185">Reference proteome</keyword>
<dbReference type="Pfam" id="PF00076">
    <property type="entry name" value="RRM_1"/>
    <property type="match status" value="2"/>
</dbReference>
<accession>A0AAE0F0J8</accession>
<dbReference type="EMBL" id="LGRX02029328">
    <property type="protein sequence ID" value="KAK3246982.1"/>
    <property type="molecule type" value="Genomic_DNA"/>
</dbReference>
<feature type="domain" description="RRM" evidence="4">
    <location>
        <begin position="3"/>
        <end position="73"/>
    </location>
</feature>
<dbReference type="InterPro" id="IPR035979">
    <property type="entry name" value="RBD_domain_sf"/>
</dbReference>
<dbReference type="PANTHER" id="PTHR23147">
    <property type="entry name" value="SERINE/ARGININE RICH SPLICING FACTOR"/>
    <property type="match status" value="1"/>
</dbReference>
<dbReference type="SUPFAM" id="SSF54928">
    <property type="entry name" value="RNA-binding domain, RBD"/>
    <property type="match status" value="2"/>
</dbReference>
<evidence type="ECO:0000256" key="2">
    <source>
        <dbReference type="PROSITE-ProRule" id="PRU00176"/>
    </source>
</evidence>
<dbReference type="InterPro" id="IPR012677">
    <property type="entry name" value="Nucleotide-bd_a/b_plait_sf"/>
</dbReference>
<sequence length="281" mass="32627">MSQPIYCGNFEYDTSLDDVEGIFRKFGKVDHVAMKTGFAFVYMYDERDGELAISALDGLQRGRRTLRVEWAKGQGATKAKEDERKAAAKPTKTLFVCNFDPRVTREEELERHFEDFAPISRIHIKRNFAFLEFESVEASRAALEAKNGSRVGKTAITVQFNVEEDAKDRPTREERPWNLSTRRSFSRGREGRRRILDGTAARRGTDGTAALVAGTRNSNMIVFQLRFQLWTMHCDGYQLQKRHFFKIQIYIFGIQRGVRPLMTNMSERLDFTWFYGSFRQQ</sequence>
<proteinExistence type="predicted"/>
<feature type="domain" description="RRM" evidence="4">
    <location>
        <begin position="92"/>
        <end position="163"/>
    </location>
</feature>
<dbReference type="Gene3D" id="3.30.70.330">
    <property type="match status" value="2"/>
</dbReference>
<evidence type="ECO:0000256" key="1">
    <source>
        <dbReference type="ARBA" id="ARBA00023187"/>
    </source>
</evidence>
<evidence type="ECO:0000256" key="3">
    <source>
        <dbReference type="SAM" id="MobiDB-lite"/>
    </source>
</evidence>
<dbReference type="Proteomes" id="UP001190700">
    <property type="component" value="Unassembled WGS sequence"/>
</dbReference>
<dbReference type="AlphaFoldDB" id="A0AAE0F0J8"/>
<keyword evidence="1" id="KW-0508">mRNA splicing</keyword>
<dbReference type="GO" id="GO:0008380">
    <property type="term" value="P:RNA splicing"/>
    <property type="evidence" value="ECO:0007669"/>
    <property type="project" value="UniProtKB-KW"/>
</dbReference>
<gene>
    <name evidence="5" type="ORF">CYMTET_43507</name>
</gene>